<dbReference type="AlphaFoldDB" id="A0ABD5XSN4"/>
<gene>
    <name evidence="1" type="ORF">ACFQRB_20090</name>
</gene>
<organism evidence="1 2">
    <name type="scientific">Halobaculum litoreum</name>
    <dbReference type="NCBI Taxonomy" id="3031998"/>
    <lineage>
        <taxon>Archaea</taxon>
        <taxon>Methanobacteriati</taxon>
        <taxon>Methanobacteriota</taxon>
        <taxon>Stenosarchaea group</taxon>
        <taxon>Halobacteria</taxon>
        <taxon>Halobacteriales</taxon>
        <taxon>Haloferacaceae</taxon>
        <taxon>Halobaculum</taxon>
    </lineage>
</organism>
<dbReference type="EMBL" id="JBHSZG010000008">
    <property type="protein sequence ID" value="MFC7138150.1"/>
    <property type="molecule type" value="Genomic_DNA"/>
</dbReference>
<proteinExistence type="predicted"/>
<dbReference type="Proteomes" id="UP001596368">
    <property type="component" value="Unassembled WGS sequence"/>
</dbReference>
<sequence>MTIYGRPMRSNEIEATVAFAGEELGTVGLGKRDGSPNRFRFSL</sequence>
<keyword evidence="2" id="KW-1185">Reference proteome</keyword>
<evidence type="ECO:0000313" key="1">
    <source>
        <dbReference type="EMBL" id="MFC7138150.1"/>
    </source>
</evidence>
<reference evidence="1 2" key="1">
    <citation type="journal article" date="2019" name="Int. J. Syst. Evol. Microbiol.">
        <title>The Global Catalogue of Microorganisms (GCM) 10K type strain sequencing project: providing services to taxonomists for standard genome sequencing and annotation.</title>
        <authorList>
            <consortium name="The Broad Institute Genomics Platform"/>
            <consortium name="The Broad Institute Genome Sequencing Center for Infectious Disease"/>
            <person name="Wu L."/>
            <person name="Ma J."/>
        </authorList>
    </citation>
    <scope>NUCLEOTIDE SEQUENCE [LARGE SCALE GENOMIC DNA]</scope>
    <source>
        <strain evidence="1 2">DT92</strain>
    </source>
</reference>
<comment type="caution">
    <text evidence="1">The sequence shown here is derived from an EMBL/GenBank/DDBJ whole genome shotgun (WGS) entry which is preliminary data.</text>
</comment>
<accession>A0ABD5XSN4</accession>
<protein>
    <submittedName>
        <fullName evidence="1">Uncharacterized protein</fullName>
    </submittedName>
</protein>
<name>A0ABD5XSN4_9EURY</name>
<evidence type="ECO:0000313" key="2">
    <source>
        <dbReference type="Proteomes" id="UP001596368"/>
    </source>
</evidence>